<dbReference type="Proteomes" id="UP001165740">
    <property type="component" value="Chromosome 4"/>
</dbReference>
<protein>
    <submittedName>
        <fullName evidence="3">Uncharacterized protein LOC129925711</fullName>
    </submittedName>
</protein>
<organism evidence="2 3">
    <name type="scientific">Biomphalaria glabrata</name>
    <name type="common">Bloodfluke planorb</name>
    <name type="synonym">Freshwater snail</name>
    <dbReference type="NCBI Taxonomy" id="6526"/>
    <lineage>
        <taxon>Eukaryota</taxon>
        <taxon>Metazoa</taxon>
        <taxon>Spiralia</taxon>
        <taxon>Lophotrochozoa</taxon>
        <taxon>Mollusca</taxon>
        <taxon>Gastropoda</taxon>
        <taxon>Heterobranchia</taxon>
        <taxon>Euthyneura</taxon>
        <taxon>Panpulmonata</taxon>
        <taxon>Hygrophila</taxon>
        <taxon>Lymnaeoidea</taxon>
        <taxon>Planorbidae</taxon>
        <taxon>Biomphalaria</taxon>
    </lineage>
</organism>
<name>A0A9W3A3D0_BIOGL</name>
<reference evidence="3" key="1">
    <citation type="submission" date="2025-08" db="UniProtKB">
        <authorList>
            <consortium name="RefSeq"/>
        </authorList>
    </citation>
    <scope>IDENTIFICATION</scope>
</reference>
<evidence type="ECO:0000256" key="1">
    <source>
        <dbReference type="SAM" id="MobiDB-lite"/>
    </source>
</evidence>
<evidence type="ECO:0000313" key="3">
    <source>
        <dbReference type="RefSeq" id="XP_055881772.1"/>
    </source>
</evidence>
<proteinExistence type="predicted"/>
<accession>A0A9W3A3D0</accession>
<dbReference type="AlphaFoldDB" id="A0A9W3A3D0"/>
<dbReference type="GeneID" id="129925711"/>
<sequence>MPVGTVNKYLLYFYLQLVSEVLRIFCAKEKMRASLRQNLVDEGEDPETCLFDVEPDMEDMQQQMAAVLEKMGFQQEQMGAVLENIEFMREQLNSGLGNANDKTDDIKSVIKTELLAISQRIHAVEERITNIDKQMNQRVDAVEEREEVCFVAEAIAVPVMNTTTSKTCESMCTMLGKTDEPIYDLLNKTDEQMATMSSWEGDNVVTPLPSHTDGVHQSVIQHK</sequence>
<gene>
    <name evidence="3" type="primary">LOC129925711</name>
</gene>
<dbReference type="RefSeq" id="XP_055881772.1">
    <property type="nucleotide sequence ID" value="XM_056025797.1"/>
</dbReference>
<feature type="region of interest" description="Disordered" evidence="1">
    <location>
        <begin position="201"/>
        <end position="223"/>
    </location>
</feature>
<keyword evidence="2" id="KW-1185">Reference proteome</keyword>
<evidence type="ECO:0000313" key="2">
    <source>
        <dbReference type="Proteomes" id="UP001165740"/>
    </source>
</evidence>